<sequence>MNNSVLFYEFYTKLSCLKEVLFVKTKPVGYNANMVCSKKLLTRINW</sequence>
<proteinExistence type="predicted"/>
<gene>
    <name evidence="1" type="ORF">SDC9_117940</name>
</gene>
<name>A0A645C0X9_9ZZZZ</name>
<dbReference type="EMBL" id="VSSQ01023822">
    <property type="protein sequence ID" value="MPM70977.1"/>
    <property type="molecule type" value="Genomic_DNA"/>
</dbReference>
<organism evidence="1">
    <name type="scientific">bioreactor metagenome</name>
    <dbReference type="NCBI Taxonomy" id="1076179"/>
    <lineage>
        <taxon>unclassified sequences</taxon>
        <taxon>metagenomes</taxon>
        <taxon>ecological metagenomes</taxon>
    </lineage>
</organism>
<dbReference type="AlphaFoldDB" id="A0A645C0X9"/>
<evidence type="ECO:0000313" key="1">
    <source>
        <dbReference type="EMBL" id="MPM70977.1"/>
    </source>
</evidence>
<accession>A0A645C0X9</accession>
<comment type="caution">
    <text evidence="1">The sequence shown here is derived from an EMBL/GenBank/DDBJ whole genome shotgun (WGS) entry which is preliminary data.</text>
</comment>
<protein>
    <submittedName>
        <fullName evidence="1">Uncharacterized protein</fullName>
    </submittedName>
</protein>
<reference evidence="1" key="1">
    <citation type="submission" date="2019-08" db="EMBL/GenBank/DDBJ databases">
        <authorList>
            <person name="Kucharzyk K."/>
            <person name="Murdoch R.W."/>
            <person name="Higgins S."/>
            <person name="Loffler F."/>
        </authorList>
    </citation>
    <scope>NUCLEOTIDE SEQUENCE</scope>
</reference>